<evidence type="ECO:0000256" key="1">
    <source>
        <dbReference type="ARBA" id="ARBA00004496"/>
    </source>
</evidence>
<dbReference type="SUPFAM" id="SSF88697">
    <property type="entry name" value="PUA domain-like"/>
    <property type="match status" value="1"/>
</dbReference>
<evidence type="ECO:0000256" key="9">
    <source>
        <dbReference type="ARBA" id="ARBA00022691"/>
    </source>
</evidence>
<evidence type="ECO:0000256" key="10">
    <source>
        <dbReference type="ARBA" id="ARBA00025699"/>
    </source>
</evidence>
<evidence type="ECO:0000256" key="2">
    <source>
        <dbReference type="ARBA" id="ARBA00005528"/>
    </source>
</evidence>
<dbReference type="InterPro" id="IPR029026">
    <property type="entry name" value="tRNA_m1G_MTases_N"/>
</dbReference>
<dbReference type="GO" id="GO:0070475">
    <property type="term" value="P:rRNA base methylation"/>
    <property type="evidence" value="ECO:0007669"/>
    <property type="project" value="TreeGrafter"/>
</dbReference>
<keyword evidence="5 12" id="KW-0963">Cytoplasm</keyword>
<comment type="similarity">
    <text evidence="2 12">Belongs to the RNA methyltransferase RsmE family.</text>
</comment>
<evidence type="ECO:0000256" key="12">
    <source>
        <dbReference type="PIRNR" id="PIRNR015601"/>
    </source>
</evidence>
<evidence type="ECO:0000256" key="8">
    <source>
        <dbReference type="ARBA" id="ARBA00022679"/>
    </source>
</evidence>
<dbReference type="AlphaFoldDB" id="A0A2A6RML1"/>
<dbReference type="OrthoDB" id="9815641at2"/>
<organism evidence="14 15">
    <name type="scientific">Candidatus Viridilinea mediisalina</name>
    <dbReference type="NCBI Taxonomy" id="2024553"/>
    <lineage>
        <taxon>Bacteria</taxon>
        <taxon>Bacillati</taxon>
        <taxon>Chloroflexota</taxon>
        <taxon>Chloroflexia</taxon>
        <taxon>Chloroflexales</taxon>
        <taxon>Chloroflexineae</taxon>
        <taxon>Oscillochloridaceae</taxon>
        <taxon>Candidatus Viridilinea</taxon>
    </lineage>
</organism>
<dbReference type="PANTHER" id="PTHR30027">
    <property type="entry name" value="RIBOSOMAL RNA SMALL SUBUNIT METHYLTRANSFERASE E"/>
    <property type="match status" value="1"/>
</dbReference>
<evidence type="ECO:0000256" key="5">
    <source>
        <dbReference type="ARBA" id="ARBA00022490"/>
    </source>
</evidence>
<dbReference type="EC" id="2.1.1.193" evidence="3 12"/>
<keyword evidence="6 12" id="KW-0698">rRNA processing</keyword>
<reference evidence="15" key="1">
    <citation type="submission" date="2017-08" db="EMBL/GenBank/DDBJ databases">
        <authorList>
            <person name="Grouzdev D.S."/>
            <person name="Gaisin V.A."/>
            <person name="Rysina M.S."/>
            <person name="Gorlenko V.M."/>
        </authorList>
    </citation>
    <scope>NUCLEOTIDE SEQUENCE [LARGE SCALE GENOMIC DNA]</scope>
    <source>
        <strain evidence="15">Kir15-3F</strain>
    </source>
</reference>
<protein>
    <recommendedName>
        <fullName evidence="4 12">Ribosomal RNA small subunit methyltransferase E</fullName>
        <ecNumber evidence="3 12">2.1.1.193</ecNumber>
    </recommendedName>
</protein>
<keyword evidence="8 12" id="KW-0808">Transferase</keyword>
<dbReference type="InterPro" id="IPR046886">
    <property type="entry name" value="RsmE_MTase_dom"/>
</dbReference>
<gene>
    <name evidence="14" type="ORF">CJ255_04735</name>
</gene>
<evidence type="ECO:0000313" key="15">
    <source>
        <dbReference type="Proteomes" id="UP000220527"/>
    </source>
</evidence>
<evidence type="ECO:0000256" key="4">
    <source>
        <dbReference type="ARBA" id="ARBA00013673"/>
    </source>
</evidence>
<accession>A0A2A6RML1</accession>
<dbReference type="PIRSF" id="PIRSF015601">
    <property type="entry name" value="MTase_slr0722"/>
    <property type="match status" value="1"/>
</dbReference>
<dbReference type="SUPFAM" id="SSF75217">
    <property type="entry name" value="alpha/beta knot"/>
    <property type="match status" value="1"/>
</dbReference>
<evidence type="ECO:0000256" key="7">
    <source>
        <dbReference type="ARBA" id="ARBA00022603"/>
    </source>
</evidence>
<comment type="subcellular location">
    <subcellularLocation>
        <location evidence="1 12">Cytoplasm</location>
    </subcellularLocation>
</comment>
<dbReference type="InterPro" id="IPR015947">
    <property type="entry name" value="PUA-like_sf"/>
</dbReference>
<keyword evidence="9 12" id="KW-0949">S-adenosyl-L-methionine</keyword>
<dbReference type="InterPro" id="IPR029028">
    <property type="entry name" value="Alpha/beta_knot_MTases"/>
</dbReference>
<dbReference type="Proteomes" id="UP000220527">
    <property type="component" value="Unassembled WGS sequence"/>
</dbReference>
<evidence type="ECO:0000313" key="14">
    <source>
        <dbReference type="EMBL" id="PDW04141.1"/>
    </source>
</evidence>
<dbReference type="EMBL" id="NQWI01000014">
    <property type="protein sequence ID" value="PDW04141.1"/>
    <property type="molecule type" value="Genomic_DNA"/>
</dbReference>
<evidence type="ECO:0000256" key="3">
    <source>
        <dbReference type="ARBA" id="ARBA00012328"/>
    </source>
</evidence>
<dbReference type="PANTHER" id="PTHR30027:SF3">
    <property type="entry name" value="16S RRNA (URACIL(1498)-N(3))-METHYLTRANSFERASE"/>
    <property type="match status" value="1"/>
</dbReference>
<proteinExistence type="inferred from homology"/>
<dbReference type="CDD" id="cd18084">
    <property type="entry name" value="RsmE-like"/>
    <property type="match status" value="1"/>
</dbReference>
<keyword evidence="15" id="KW-1185">Reference proteome</keyword>
<dbReference type="RefSeq" id="WP_097642946.1">
    <property type="nucleotide sequence ID" value="NZ_NQWI01000014.1"/>
</dbReference>
<dbReference type="GO" id="GO:0005737">
    <property type="term" value="C:cytoplasm"/>
    <property type="evidence" value="ECO:0007669"/>
    <property type="project" value="UniProtKB-SubCell"/>
</dbReference>
<dbReference type="InterPro" id="IPR006700">
    <property type="entry name" value="RsmE"/>
</dbReference>
<sequence>MKNTFHFFVDPTTLAHDHVTINDEPLVHQLVRVLRLGPGAFVRMLDGSGWACEVELTSLKRNEVHGVVRERHQPAGEPPWHLSLFLALLRPERFEWALQKCVELGVSQVVPVVFERSLPAERADGRKHERWQRIVREAAEQSRRAILPSVATPVPFASACAHAATAALPLLLWEGEAPLLRERLATPPLPTTISLLSGPEGGITTAELTAASEHGIMPVSLGPRLLRAETAPMAAMAALLYAS</sequence>
<feature type="domain" description="Ribosomal RNA small subunit methyltransferase E methyltransferase" evidence="13">
    <location>
        <begin position="78"/>
        <end position="239"/>
    </location>
</feature>
<dbReference type="Pfam" id="PF04452">
    <property type="entry name" value="Methyltrans_RNA"/>
    <property type="match status" value="1"/>
</dbReference>
<comment type="caution">
    <text evidence="14">The sequence shown here is derived from an EMBL/GenBank/DDBJ whole genome shotgun (WGS) entry which is preliminary data.</text>
</comment>
<dbReference type="Gene3D" id="3.40.1280.10">
    <property type="match status" value="1"/>
</dbReference>
<comment type="catalytic activity">
    <reaction evidence="11 12">
        <text>uridine(1498) in 16S rRNA + S-adenosyl-L-methionine = N(3)-methyluridine(1498) in 16S rRNA + S-adenosyl-L-homocysteine + H(+)</text>
        <dbReference type="Rhea" id="RHEA:42920"/>
        <dbReference type="Rhea" id="RHEA-COMP:10283"/>
        <dbReference type="Rhea" id="RHEA-COMP:10284"/>
        <dbReference type="ChEBI" id="CHEBI:15378"/>
        <dbReference type="ChEBI" id="CHEBI:57856"/>
        <dbReference type="ChEBI" id="CHEBI:59789"/>
        <dbReference type="ChEBI" id="CHEBI:65315"/>
        <dbReference type="ChEBI" id="CHEBI:74502"/>
        <dbReference type="EC" id="2.1.1.193"/>
    </reaction>
</comment>
<keyword evidence="7 12" id="KW-0489">Methyltransferase</keyword>
<evidence type="ECO:0000256" key="6">
    <source>
        <dbReference type="ARBA" id="ARBA00022552"/>
    </source>
</evidence>
<comment type="function">
    <text evidence="10 12">Specifically methylates the N3 position of the uracil ring of uridine 1498 (m3U1498) in 16S rRNA. Acts on the fully assembled 30S ribosomal subunit.</text>
</comment>
<dbReference type="NCBIfam" id="TIGR00046">
    <property type="entry name" value="RsmE family RNA methyltransferase"/>
    <property type="match status" value="1"/>
</dbReference>
<name>A0A2A6RML1_9CHLR</name>
<evidence type="ECO:0000256" key="11">
    <source>
        <dbReference type="ARBA" id="ARBA00047944"/>
    </source>
</evidence>
<evidence type="ECO:0000259" key="13">
    <source>
        <dbReference type="Pfam" id="PF04452"/>
    </source>
</evidence>
<dbReference type="GO" id="GO:0070042">
    <property type="term" value="F:rRNA (uridine-N3-)-methyltransferase activity"/>
    <property type="evidence" value="ECO:0007669"/>
    <property type="project" value="TreeGrafter"/>
</dbReference>